<gene>
    <name evidence="1" type="ORF">KIH39_09040</name>
</gene>
<proteinExistence type="predicted"/>
<dbReference type="AlphaFoldDB" id="A0A8E6B8V3"/>
<dbReference type="KEGG" id="tsph:KIH39_09040"/>
<dbReference type="Proteomes" id="UP000676194">
    <property type="component" value="Chromosome"/>
</dbReference>
<name>A0A8E6B8V3_9BACT</name>
<keyword evidence="2" id="KW-1185">Reference proteome</keyword>
<evidence type="ECO:0000313" key="2">
    <source>
        <dbReference type="Proteomes" id="UP000676194"/>
    </source>
</evidence>
<organism evidence="1 2">
    <name type="scientific">Telmatocola sphagniphila</name>
    <dbReference type="NCBI Taxonomy" id="1123043"/>
    <lineage>
        <taxon>Bacteria</taxon>
        <taxon>Pseudomonadati</taxon>
        <taxon>Planctomycetota</taxon>
        <taxon>Planctomycetia</taxon>
        <taxon>Gemmatales</taxon>
        <taxon>Gemmataceae</taxon>
    </lineage>
</organism>
<evidence type="ECO:0000313" key="1">
    <source>
        <dbReference type="EMBL" id="QVL34033.1"/>
    </source>
</evidence>
<sequence>MVRLSDETLNEKPMSANIDQFCNRLRDGLEAVEVRLQAIKANIRTLPGKAEKVLFEELAAAHRKVDGQVVKAEQTRNGIKAWAAMKVAETQEEIGDWKAKQETKKLSARSNRAESYAADAIIFAGIAVDEAGAAILEAAVARRDADATQPEIHIA</sequence>
<dbReference type="RefSeq" id="WP_213499007.1">
    <property type="nucleotide sequence ID" value="NZ_CP074694.1"/>
</dbReference>
<protein>
    <submittedName>
        <fullName evidence="1">Uncharacterized protein</fullName>
    </submittedName>
</protein>
<reference evidence="1" key="1">
    <citation type="submission" date="2021-05" db="EMBL/GenBank/DDBJ databases">
        <title>Complete genome sequence of the cellulolytic planctomycete Telmatocola sphagniphila SP2T and characterization of the first cellulase from planctomycetes.</title>
        <authorList>
            <person name="Rakitin A.L."/>
            <person name="Beletsky A.V."/>
            <person name="Naumoff D.G."/>
            <person name="Kulichevskaya I.S."/>
            <person name="Mardanov A.V."/>
            <person name="Ravin N.V."/>
            <person name="Dedysh S.N."/>
        </authorList>
    </citation>
    <scope>NUCLEOTIDE SEQUENCE</scope>
    <source>
        <strain evidence="1">SP2T</strain>
    </source>
</reference>
<accession>A0A8E6B8V3</accession>
<dbReference type="EMBL" id="CP074694">
    <property type="protein sequence ID" value="QVL34033.1"/>
    <property type="molecule type" value="Genomic_DNA"/>
</dbReference>